<evidence type="ECO:0000256" key="3">
    <source>
        <dbReference type="PIRSR" id="PIRSR004848-1"/>
    </source>
</evidence>
<dbReference type="Pfam" id="PF01168">
    <property type="entry name" value="Ala_racemase_N"/>
    <property type="match status" value="1"/>
</dbReference>
<proteinExistence type="inferred from homology"/>
<dbReference type="CDD" id="cd06824">
    <property type="entry name" value="PLPDE_III_Yggs_like"/>
    <property type="match status" value="1"/>
</dbReference>
<dbReference type="PIRSF" id="PIRSF004848">
    <property type="entry name" value="YBL036c_PLPDEIII"/>
    <property type="match status" value="1"/>
</dbReference>
<feature type="modified residue" description="N6-(pyridoxal phosphate)lysine" evidence="2 3">
    <location>
        <position position="36"/>
    </location>
</feature>
<reference evidence="6 7" key="1">
    <citation type="submission" date="2015-05" db="EMBL/GenBank/DDBJ databases">
        <title>Photobacterium galathea sp. nov.</title>
        <authorList>
            <person name="Machado H."/>
            <person name="Gram L."/>
        </authorList>
    </citation>
    <scope>NUCLEOTIDE SEQUENCE [LARGE SCALE GENOMIC DNA]</scope>
    <source>
        <strain evidence="6 7">DSM 25995</strain>
    </source>
</reference>
<comment type="caution">
    <text evidence="6">The sequence shown here is derived from an EMBL/GenBank/DDBJ whole genome shotgun (WGS) entry which is preliminary data.</text>
</comment>
<evidence type="ECO:0000256" key="2">
    <source>
        <dbReference type="HAMAP-Rule" id="MF_02087"/>
    </source>
</evidence>
<dbReference type="GO" id="GO:0030170">
    <property type="term" value="F:pyridoxal phosphate binding"/>
    <property type="evidence" value="ECO:0007669"/>
    <property type="project" value="UniProtKB-UniRule"/>
</dbReference>
<dbReference type="EMBL" id="LDOV01000040">
    <property type="protein sequence ID" value="KLU98997.1"/>
    <property type="molecule type" value="Genomic_DNA"/>
</dbReference>
<comment type="function">
    <text evidence="2">Pyridoxal 5'-phosphate (PLP)-binding protein, which is involved in PLP homeostasis.</text>
</comment>
<dbReference type="Proteomes" id="UP000036426">
    <property type="component" value="Unassembled WGS sequence"/>
</dbReference>
<dbReference type="FunFam" id="3.20.20.10:FF:000004">
    <property type="entry name" value="Pyridoxal phosphate homeostasis protein"/>
    <property type="match status" value="1"/>
</dbReference>
<gene>
    <name evidence="6" type="ORF">ABT58_20040</name>
</gene>
<evidence type="ECO:0000256" key="4">
    <source>
        <dbReference type="RuleBase" id="RU004514"/>
    </source>
</evidence>
<keyword evidence="7" id="KW-1185">Reference proteome</keyword>
<sequence>MNSIKQNIVQVISQIDTATEKCGRNAGSVQLLAVSKTKPIAAIEEAIAAGHYAFGENYVQEGVEKIQYFAQKTYPEPLTWHFIGPIQSNKTRPVAEHFDWVHSIDRAKIARRLSEQRPAHLPPLNVLLQVNTSGEDSKSGLNFAEVEALAAEVAAMPNLVLRGLMSIPEKADDYDSQFAAFSSLRDAMTALQAQHPQLDTLSMGMSGDLEAAVAAGSTIVRIGTAIFGARDYTTKA</sequence>
<dbReference type="SUPFAM" id="SSF51419">
    <property type="entry name" value="PLP-binding barrel"/>
    <property type="match status" value="1"/>
</dbReference>
<dbReference type="OrthoDB" id="9804072at2"/>
<dbReference type="NCBIfam" id="TIGR00044">
    <property type="entry name" value="YggS family pyridoxal phosphate-dependent enzyme"/>
    <property type="match status" value="1"/>
</dbReference>
<feature type="domain" description="Alanine racemase N-terminal" evidence="5">
    <location>
        <begin position="24"/>
        <end position="230"/>
    </location>
</feature>
<evidence type="ECO:0000256" key="1">
    <source>
        <dbReference type="ARBA" id="ARBA00022898"/>
    </source>
</evidence>
<protein>
    <recommendedName>
        <fullName evidence="2">Pyridoxal phosphate homeostasis protein</fullName>
        <shortName evidence="2">PLP homeostasis protein</shortName>
    </recommendedName>
</protein>
<dbReference type="InterPro" id="IPR001608">
    <property type="entry name" value="Ala_racemase_N"/>
</dbReference>
<comment type="cofactor">
    <cofactor evidence="3">
        <name>pyridoxal 5'-phosphate</name>
        <dbReference type="ChEBI" id="CHEBI:597326"/>
    </cofactor>
</comment>
<dbReference type="InterPro" id="IPR029066">
    <property type="entry name" value="PLP-binding_barrel"/>
</dbReference>
<evidence type="ECO:0000259" key="5">
    <source>
        <dbReference type="Pfam" id="PF01168"/>
    </source>
</evidence>
<dbReference type="AlphaFoldDB" id="A0A0J1GGZ3"/>
<comment type="similarity">
    <text evidence="2 4">Belongs to the pyridoxal phosphate-binding protein YggS/PROSC family.</text>
</comment>
<dbReference type="PANTHER" id="PTHR10146:SF14">
    <property type="entry name" value="PYRIDOXAL PHOSPHATE HOMEOSTASIS PROTEIN"/>
    <property type="match status" value="1"/>
</dbReference>
<keyword evidence="1 2" id="KW-0663">Pyridoxal phosphate</keyword>
<dbReference type="Gene3D" id="3.20.20.10">
    <property type="entry name" value="Alanine racemase"/>
    <property type="match status" value="1"/>
</dbReference>
<organism evidence="6 7">
    <name type="scientific">Photobacterium aphoticum</name>
    <dbReference type="NCBI Taxonomy" id="754436"/>
    <lineage>
        <taxon>Bacteria</taxon>
        <taxon>Pseudomonadati</taxon>
        <taxon>Pseudomonadota</taxon>
        <taxon>Gammaproteobacteria</taxon>
        <taxon>Vibrionales</taxon>
        <taxon>Vibrionaceae</taxon>
        <taxon>Photobacterium</taxon>
    </lineage>
</organism>
<dbReference type="PROSITE" id="PS01211">
    <property type="entry name" value="UPF0001"/>
    <property type="match status" value="1"/>
</dbReference>
<accession>A0A0J1GGZ3</accession>
<dbReference type="PATRIC" id="fig|754436.4.peg.4221"/>
<evidence type="ECO:0000313" key="6">
    <source>
        <dbReference type="EMBL" id="KLU98997.1"/>
    </source>
</evidence>
<name>A0A0J1GGZ3_9GAMM</name>
<dbReference type="InterPro" id="IPR011078">
    <property type="entry name" value="PyrdxlP_homeostasis"/>
</dbReference>
<dbReference type="PANTHER" id="PTHR10146">
    <property type="entry name" value="PROLINE SYNTHETASE CO-TRANSCRIBED BACTERIAL HOMOLOG PROTEIN"/>
    <property type="match status" value="1"/>
</dbReference>
<dbReference type="HAMAP" id="MF_02087">
    <property type="entry name" value="PLP_homeostasis"/>
    <property type="match status" value="1"/>
</dbReference>
<evidence type="ECO:0000313" key="7">
    <source>
        <dbReference type="Proteomes" id="UP000036426"/>
    </source>
</evidence>
<dbReference type="RefSeq" id="WP_047876215.1">
    <property type="nucleotide sequence ID" value="NZ_BMYC01000016.1"/>
</dbReference>